<reference evidence="4" key="1">
    <citation type="submission" date="2018-05" db="EMBL/GenBank/DDBJ databases">
        <title>Pseudarcicella sp. HME7025 Genome sequencing and assembly.</title>
        <authorList>
            <person name="Kim H."/>
            <person name="Kang H."/>
            <person name="Joh K."/>
        </authorList>
    </citation>
    <scope>NUCLEOTIDE SEQUENCE [LARGE SCALE GENOMIC DNA]</scope>
    <source>
        <strain evidence="4">HME7025</strain>
    </source>
</reference>
<organism evidence="3 4">
    <name type="scientific">Aquirufa nivalisilvae</name>
    <dbReference type="NCBI Taxonomy" id="2516557"/>
    <lineage>
        <taxon>Bacteria</taxon>
        <taxon>Pseudomonadati</taxon>
        <taxon>Bacteroidota</taxon>
        <taxon>Cytophagia</taxon>
        <taxon>Cytophagales</taxon>
        <taxon>Flectobacillaceae</taxon>
        <taxon>Aquirufa</taxon>
    </lineage>
</organism>
<dbReference type="KEGG" id="psez:HME7025_01959"/>
<evidence type="ECO:0000313" key="3">
    <source>
        <dbReference type="EMBL" id="AWL09808.1"/>
    </source>
</evidence>
<evidence type="ECO:0000313" key="4">
    <source>
        <dbReference type="Proteomes" id="UP000245468"/>
    </source>
</evidence>
<sequence length="141" mass="15942">MITRISLLFLISFSAIAQANSDESSIRNLLAKQNKLWNQGDIPGFMAYYNHSEDLKFIGKNGITQGWDATLARYLKSYPNQEAMGQLTFDIIEVDVTASKTAWVIGKWHLARPKLGDVGGHFTLLLKKVKGKWLIFRDHTS</sequence>
<feature type="chain" id="PRO_5015610093" evidence="1">
    <location>
        <begin position="20"/>
        <end position="141"/>
    </location>
</feature>
<dbReference type="AlphaFoldDB" id="A0A2S2DWN7"/>
<dbReference type="RefSeq" id="WP_109323462.1">
    <property type="nucleotide sequence ID" value="NZ_CP029346.1"/>
</dbReference>
<keyword evidence="1" id="KW-0732">Signal</keyword>
<protein>
    <submittedName>
        <fullName evidence="3">Beta-aspartyl-peptidase</fullName>
        <ecNumber evidence="3">3.4.19.5</ecNumber>
    </submittedName>
</protein>
<dbReference type="Gene3D" id="3.10.450.50">
    <property type="match status" value="1"/>
</dbReference>
<dbReference type="EMBL" id="CP029346">
    <property type="protein sequence ID" value="AWL09808.1"/>
    <property type="molecule type" value="Genomic_DNA"/>
</dbReference>
<dbReference type="OrthoDB" id="120856at2"/>
<gene>
    <name evidence="3" type="primary">iaaA</name>
    <name evidence="3" type="ORF">HME7025_01959</name>
</gene>
<dbReference type="SUPFAM" id="SSF54427">
    <property type="entry name" value="NTF2-like"/>
    <property type="match status" value="1"/>
</dbReference>
<evidence type="ECO:0000256" key="1">
    <source>
        <dbReference type="SAM" id="SignalP"/>
    </source>
</evidence>
<dbReference type="InterPro" id="IPR032710">
    <property type="entry name" value="NTF2-like_dom_sf"/>
</dbReference>
<accession>A0A2S2DWN7</accession>
<keyword evidence="4" id="KW-1185">Reference proteome</keyword>
<dbReference type="InterPro" id="IPR027843">
    <property type="entry name" value="DUF4440"/>
</dbReference>
<dbReference type="Pfam" id="PF14534">
    <property type="entry name" value="DUF4440"/>
    <property type="match status" value="1"/>
</dbReference>
<dbReference type="GO" id="GO:0008798">
    <property type="term" value="F:beta-aspartyl-peptidase activity"/>
    <property type="evidence" value="ECO:0007669"/>
    <property type="project" value="UniProtKB-EC"/>
</dbReference>
<keyword evidence="3" id="KW-0378">Hydrolase</keyword>
<name>A0A2S2DWN7_9BACT</name>
<feature type="signal peptide" evidence="1">
    <location>
        <begin position="1"/>
        <end position="19"/>
    </location>
</feature>
<dbReference type="EC" id="3.4.19.5" evidence="3"/>
<dbReference type="Proteomes" id="UP000245468">
    <property type="component" value="Chromosome"/>
</dbReference>
<proteinExistence type="predicted"/>
<evidence type="ECO:0000259" key="2">
    <source>
        <dbReference type="Pfam" id="PF14534"/>
    </source>
</evidence>
<feature type="domain" description="DUF4440" evidence="2">
    <location>
        <begin position="26"/>
        <end position="135"/>
    </location>
</feature>